<dbReference type="Proteomes" id="UP000094444">
    <property type="component" value="Unassembled WGS sequence"/>
</dbReference>
<evidence type="ECO:0000313" key="1">
    <source>
        <dbReference type="EMBL" id="POS77810.1"/>
    </source>
</evidence>
<dbReference type="InParanoid" id="A0A2P5I5N4"/>
<dbReference type="AlphaFoldDB" id="A0A2P5I5N4"/>
<comment type="caution">
    <text evidence="1">The sequence shown here is derived from an EMBL/GenBank/DDBJ whole genome shotgun (WGS) entry which is preliminary data.</text>
</comment>
<reference evidence="1" key="1">
    <citation type="submission" date="2017-09" db="EMBL/GenBank/DDBJ databases">
        <title>Polyketide synthases of a Diaporthe helianthi virulent isolate.</title>
        <authorList>
            <person name="Baroncelli R."/>
        </authorList>
    </citation>
    <scope>NUCLEOTIDE SEQUENCE [LARGE SCALE GENOMIC DNA]</scope>
    <source>
        <strain evidence="1">7/96</strain>
    </source>
</reference>
<keyword evidence="2" id="KW-1185">Reference proteome</keyword>
<dbReference type="STRING" id="158607.A0A2P5I5N4"/>
<protein>
    <recommendedName>
        <fullName evidence="3">Complex 1 protein</fullName>
    </recommendedName>
</protein>
<evidence type="ECO:0008006" key="3">
    <source>
        <dbReference type="Google" id="ProtNLM"/>
    </source>
</evidence>
<dbReference type="OrthoDB" id="4392610at2759"/>
<gene>
    <name evidence="1" type="ORF">DHEL01_v203785</name>
</gene>
<name>A0A2P5I5N4_DIAHE</name>
<sequence length="132" mass="15657">MAREEVLHAYRHLYRAALRAVCYSQPASSVARDQLRRAFRDKANTFNERTIRRTVWFLNNAARERGTEHKIVKNLLFTKLWKEKDSYCTWRYLMELTQSKKKEGPVKATAYAHYEQTISMLNKTMGLCLPLR</sequence>
<proteinExistence type="predicted"/>
<organism evidence="1 2">
    <name type="scientific">Diaporthe helianthi</name>
    <dbReference type="NCBI Taxonomy" id="158607"/>
    <lineage>
        <taxon>Eukaryota</taxon>
        <taxon>Fungi</taxon>
        <taxon>Dikarya</taxon>
        <taxon>Ascomycota</taxon>
        <taxon>Pezizomycotina</taxon>
        <taxon>Sordariomycetes</taxon>
        <taxon>Sordariomycetidae</taxon>
        <taxon>Diaporthales</taxon>
        <taxon>Diaporthaceae</taxon>
        <taxon>Diaporthe</taxon>
    </lineage>
</organism>
<dbReference type="EMBL" id="MAVT02000238">
    <property type="protein sequence ID" value="POS77810.1"/>
    <property type="molecule type" value="Genomic_DNA"/>
</dbReference>
<evidence type="ECO:0000313" key="2">
    <source>
        <dbReference type="Proteomes" id="UP000094444"/>
    </source>
</evidence>
<accession>A0A2P5I5N4</accession>